<evidence type="ECO:0000256" key="2">
    <source>
        <dbReference type="ARBA" id="ARBA00023125"/>
    </source>
</evidence>
<name>A0A4Q7JDV1_9PSEU</name>
<dbReference type="Gene3D" id="1.10.10.60">
    <property type="entry name" value="Homeodomain-like"/>
    <property type="match status" value="1"/>
</dbReference>
<dbReference type="SUPFAM" id="SSF46689">
    <property type="entry name" value="Homeodomain-like"/>
    <property type="match status" value="1"/>
</dbReference>
<dbReference type="Proteomes" id="UP000292003">
    <property type="component" value="Unassembled WGS sequence"/>
</dbReference>
<dbReference type="GO" id="GO:0043565">
    <property type="term" value="F:sequence-specific DNA binding"/>
    <property type="evidence" value="ECO:0007669"/>
    <property type="project" value="InterPro"/>
</dbReference>
<keyword evidence="6" id="KW-1185">Reference proteome</keyword>
<evidence type="ECO:0000256" key="3">
    <source>
        <dbReference type="ARBA" id="ARBA00023163"/>
    </source>
</evidence>
<dbReference type="InterPro" id="IPR009057">
    <property type="entry name" value="Homeodomain-like_sf"/>
</dbReference>
<dbReference type="OrthoDB" id="2559672at2"/>
<organism evidence="5 6">
    <name type="scientific">Amycolatopsis suaedae</name>
    <dbReference type="NCBI Taxonomy" id="2510978"/>
    <lineage>
        <taxon>Bacteria</taxon>
        <taxon>Bacillati</taxon>
        <taxon>Actinomycetota</taxon>
        <taxon>Actinomycetes</taxon>
        <taxon>Pseudonocardiales</taxon>
        <taxon>Pseudonocardiaceae</taxon>
        <taxon>Amycolatopsis</taxon>
    </lineage>
</organism>
<dbReference type="AlphaFoldDB" id="A0A4Q7JDV1"/>
<sequence>MSDWAARPPHPGLRHLVRRYIGYTQHDVTLPVHRGLPSRNVTLIVSLAEPVHFVGGVGAERGPVSLQTVVGGLHLGPVLIQQDRYQCGVHIELNPLGLRALLGVSATELASSVVDVADLPVPWARRLADRLAGQPGWPERFAVLDEEFAAAIGPVTLATEVQWAWRSLISRHGGRPVAELAREIGWSRRHFSERFAREVGVPPKQAARLMRFERSSALLRAGGYRNLAELAVRSGYYDQAHLTNEWRELAGCTPSAWIREELPFLQDLPEEATAESGA</sequence>
<evidence type="ECO:0000256" key="1">
    <source>
        <dbReference type="ARBA" id="ARBA00023015"/>
    </source>
</evidence>
<dbReference type="SMART" id="SM00342">
    <property type="entry name" value="HTH_ARAC"/>
    <property type="match status" value="1"/>
</dbReference>
<dbReference type="RefSeq" id="WP_130474632.1">
    <property type="nucleotide sequence ID" value="NZ_SFCC01000003.1"/>
</dbReference>
<proteinExistence type="predicted"/>
<dbReference type="InterPro" id="IPR018060">
    <property type="entry name" value="HTH_AraC"/>
</dbReference>
<keyword evidence="3" id="KW-0804">Transcription</keyword>
<comment type="caution">
    <text evidence="5">The sequence shown here is derived from an EMBL/GenBank/DDBJ whole genome shotgun (WGS) entry which is preliminary data.</text>
</comment>
<dbReference type="GO" id="GO:0003700">
    <property type="term" value="F:DNA-binding transcription factor activity"/>
    <property type="evidence" value="ECO:0007669"/>
    <property type="project" value="InterPro"/>
</dbReference>
<dbReference type="InterPro" id="IPR050204">
    <property type="entry name" value="AraC_XylS_family_regulators"/>
</dbReference>
<dbReference type="EMBL" id="SFCC01000003">
    <property type="protein sequence ID" value="RZQ64833.1"/>
    <property type="molecule type" value="Genomic_DNA"/>
</dbReference>
<dbReference type="PANTHER" id="PTHR46796">
    <property type="entry name" value="HTH-TYPE TRANSCRIPTIONAL ACTIVATOR RHAS-RELATED"/>
    <property type="match status" value="1"/>
</dbReference>
<dbReference type="PANTHER" id="PTHR46796:SF15">
    <property type="entry name" value="BLL1074 PROTEIN"/>
    <property type="match status" value="1"/>
</dbReference>
<feature type="domain" description="HTH araC/xylS-type" evidence="4">
    <location>
        <begin position="177"/>
        <end position="260"/>
    </location>
</feature>
<keyword evidence="2" id="KW-0238">DNA-binding</keyword>
<accession>A0A4Q7JDV1</accession>
<gene>
    <name evidence="5" type="ORF">EWH70_08090</name>
</gene>
<keyword evidence="1" id="KW-0805">Transcription regulation</keyword>
<dbReference type="Pfam" id="PF12833">
    <property type="entry name" value="HTH_18"/>
    <property type="match status" value="1"/>
</dbReference>
<dbReference type="PROSITE" id="PS01124">
    <property type="entry name" value="HTH_ARAC_FAMILY_2"/>
    <property type="match status" value="1"/>
</dbReference>
<evidence type="ECO:0000313" key="6">
    <source>
        <dbReference type="Proteomes" id="UP000292003"/>
    </source>
</evidence>
<evidence type="ECO:0000313" key="5">
    <source>
        <dbReference type="EMBL" id="RZQ64833.1"/>
    </source>
</evidence>
<reference evidence="5 6" key="1">
    <citation type="submission" date="2019-02" db="EMBL/GenBank/DDBJ databases">
        <title>Draft genome sequence of Amycolatopsis sp. 8-3EHSu isolated from roots of Suaeda maritima.</title>
        <authorList>
            <person name="Duangmal K."/>
            <person name="Chantavorakit T."/>
        </authorList>
    </citation>
    <scope>NUCLEOTIDE SEQUENCE [LARGE SCALE GENOMIC DNA]</scope>
    <source>
        <strain evidence="5 6">8-3EHSu</strain>
    </source>
</reference>
<evidence type="ECO:0000259" key="4">
    <source>
        <dbReference type="PROSITE" id="PS01124"/>
    </source>
</evidence>
<protein>
    <submittedName>
        <fullName evidence="5">AraC family transcriptional regulator</fullName>
    </submittedName>
</protein>